<reference evidence="3" key="1">
    <citation type="submission" date="2020-07" db="EMBL/GenBank/DDBJ databases">
        <title>Complete genome sequencing of Clostridia bacterium strain 12CBH8.</title>
        <authorList>
            <person name="Sakamoto M."/>
            <person name="Murakami T."/>
            <person name="Mori H."/>
        </authorList>
    </citation>
    <scope>NUCLEOTIDE SEQUENCE [LARGE SCALE GENOMIC DNA]</scope>
    <source>
        <strain evidence="3">12CBH8</strain>
    </source>
</reference>
<dbReference type="EMBL" id="AP023321">
    <property type="protein sequence ID" value="BCI61402.1"/>
    <property type="molecule type" value="Genomic_DNA"/>
</dbReference>
<dbReference type="Proteomes" id="UP000593890">
    <property type="component" value="Chromosome"/>
</dbReference>
<evidence type="ECO:0000313" key="3">
    <source>
        <dbReference type="Proteomes" id="UP000593890"/>
    </source>
</evidence>
<evidence type="ECO:0000259" key="1">
    <source>
        <dbReference type="Pfam" id="PF00535"/>
    </source>
</evidence>
<organism evidence="2 3">
    <name type="scientific">Solibaculum mannosilyticum</name>
    <dbReference type="NCBI Taxonomy" id="2780922"/>
    <lineage>
        <taxon>Bacteria</taxon>
        <taxon>Bacillati</taxon>
        <taxon>Bacillota</taxon>
        <taxon>Clostridia</taxon>
        <taxon>Eubacteriales</taxon>
        <taxon>Oscillospiraceae</taxon>
        <taxon>Solibaculum</taxon>
    </lineage>
</organism>
<keyword evidence="3" id="KW-1185">Reference proteome</keyword>
<gene>
    <name evidence="2" type="ORF">C12CBH8_20410</name>
</gene>
<dbReference type="RefSeq" id="WP_246441539.1">
    <property type="nucleotide sequence ID" value="NZ_AP023321.1"/>
</dbReference>
<sequence length="357" mass="41583">MTISLCMIVRDEEDVLARCLDSVKGLVNEIVIVDTGSKDRTKEIAYCYTSRVYDFPWIDDFAAARNFAFSKARMDYTMWLDADDVILAPDRGDFLRLILGMSSDVDTVMMKYVSGTDGQGNPTLSYYRERLLKTALHPQWQGAVHEVIPPMGRILYSDVAITHQKVHPSDPDRNVRIFEKLLEKGQLLDPRQQFYYGRELYYHQRYQEAVQVLDQFLSEGLGWMENNIEACQQLSLCYNALHKPQKSLEALFRSFQFDCPRAELCCAIGHHFMEEEQYQQAIYWYEAATRCVRNDQMGGFVLPDCYDYIPYLQLCVCYDRLGQHQTANQYNEKAALIKPDDPSVQQNRIYFKHILKN</sequence>
<dbReference type="CDD" id="cd02511">
    <property type="entry name" value="Beta4Glucosyltransferase"/>
    <property type="match status" value="1"/>
</dbReference>
<dbReference type="SUPFAM" id="SSF48452">
    <property type="entry name" value="TPR-like"/>
    <property type="match status" value="1"/>
</dbReference>
<dbReference type="AlphaFoldDB" id="A0A7I8D6Q0"/>
<dbReference type="Gene3D" id="1.25.40.10">
    <property type="entry name" value="Tetratricopeptide repeat domain"/>
    <property type="match status" value="1"/>
</dbReference>
<dbReference type="InterPro" id="IPR001173">
    <property type="entry name" value="Glyco_trans_2-like"/>
</dbReference>
<dbReference type="GO" id="GO:0016740">
    <property type="term" value="F:transferase activity"/>
    <property type="evidence" value="ECO:0007669"/>
    <property type="project" value="UniProtKB-KW"/>
</dbReference>
<dbReference type="PANTHER" id="PTHR43630:SF2">
    <property type="entry name" value="GLYCOSYLTRANSFERASE"/>
    <property type="match status" value="1"/>
</dbReference>
<dbReference type="KEGG" id="sman:C12CBH8_20410"/>
<evidence type="ECO:0000313" key="2">
    <source>
        <dbReference type="EMBL" id="BCI61402.1"/>
    </source>
</evidence>
<keyword evidence="2" id="KW-0808">Transferase</keyword>
<dbReference type="InterPro" id="IPR029044">
    <property type="entry name" value="Nucleotide-diphossugar_trans"/>
</dbReference>
<feature type="domain" description="Glycosyltransferase 2-like" evidence="1">
    <location>
        <begin position="4"/>
        <end position="148"/>
    </location>
</feature>
<dbReference type="Gene3D" id="3.90.550.10">
    <property type="entry name" value="Spore Coat Polysaccharide Biosynthesis Protein SpsA, Chain A"/>
    <property type="match status" value="1"/>
</dbReference>
<dbReference type="SUPFAM" id="SSF53448">
    <property type="entry name" value="Nucleotide-diphospho-sugar transferases"/>
    <property type="match status" value="1"/>
</dbReference>
<dbReference type="Pfam" id="PF00535">
    <property type="entry name" value="Glycos_transf_2"/>
    <property type="match status" value="1"/>
</dbReference>
<dbReference type="InterPro" id="IPR011990">
    <property type="entry name" value="TPR-like_helical_dom_sf"/>
</dbReference>
<dbReference type="PANTHER" id="PTHR43630">
    <property type="entry name" value="POLY-BETA-1,6-N-ACETYL-D-GLUCOSAMINE SYNTHASE"/>
    <property type="match status" value="1"/>
</dbReference>
<name>A0A7I8D6Q0_9FIRM</name>
<protein>
    <submittedName>
        <fullName evidence="2">Glycosyl transferase</fullName>
    </submittedName>
</protein>
<accession>A0A7I8D6Q0</accession>
<proteinExistence type="predicted"/>